<dbReference type="KEGG" id="bon:A361_17410"/>
<evidence type="ECO:0000313" key="3">
    <source>
        <dbReference type="EMBL" id="AND40852.1"/>
    </source>
</evidence>
<sequence>MRELPIVVNDLLNEYIDLVNEYMPNQLEGLYLHGSLALNAFVEGSSDIDFIAVTQSGLTESELKKAKEIHRILADKYQFPEMDGVYLTQNDLGTLCECFYYNNGIMNYGHFLNPVTWWLLKKNGIVIYGDVPVIEINANDLVSYTYENMNTYWANRIQSYEESIDELTQTADSAIDKEVEWTVLGILRQFYTLREKDIISKQGAGEYSLKHLPEKWHPIIVDANNIRRGEENRHYTSKRDRIEETIKLSKYLISQSAAIKNK</sequence>
<accession>A0A160MD01</accession>
<dbReference type="Proteomes" id="UP000077856">
    <property type="component" value="Chromosome"/>
</dbReference>
<dbReference type="GO" id="GO:0016740">
    <property type="term" value="F:transferase activity"/>
    <property type="evidence" value="ECO:0007669"/>
    <property type="project" value="UniProtKB-KW"/>
</dbReference>
<keyword evidence="1" id="KW-0808">Transferase</keyword>
<dbReference type="EMBL" id="CP015506">
    <property type="protein sequence ID" value="AND40852.1"/>
    <property type="molecule type" value="Genomic_DNA"/>
</dbReference>
<evidence type="ECO:0000259" key="2">
    <source>
        <dbReference type="Pfam" id="PF13427"/>
    </source>
</evidence>
<dbReference type="AlphaFoldDB" id="A0A160MD01"/>
<gene>
    <name evidence="3" type="ORF">A361_17410</name>
</gene>
<dbReference type="STRING" id="1196031.A361_17410"/>
<evidence type="ECO:0000256" key="1">
    <source>
        <dbReference type="ARBA" id="ARBA00022679"/>
    </source>
</evidence>
<reference evidence="3 4" key="1">
    <citation type="submission" date="2016-04" db="EMBL/GenBank/DDBJ databases">
        <title>Complete genome sequence of Bacillus oceanisediminis strain 2691.</title>
        <authorList>
            <person name="Jeong H."/>
            <person name="Kim H.J."/>
            <person name="Lee D.-W."/>
        </authorList>
    </citation>
    <scope>NUCLEOTIDE SEQUENCE [LARGE SCALE GENOMIC DNA]</scope>
    <source>
        <strain evidence="3 4">2691</strain>
    </source>
</reference>
<dbReference type="eggNOG" id="COG1708">
    <property type="taxonomic scope" value="Bacteria"/>
</dbReference>
<dbReference type="SUPFAM" id="SSF81301">
    <property type="entry name" value="Nucleotidyltransferase"/>
    <property type="match status" value="1"/>
</dbReference>
<dbReference type="InterPro" id="IPR025184">
    <property type="entry name" value="AadA_C"/>
</dbReference>
<evidence type="ECO:0000313" key="4">
    <source>
        <dbReference type="Proteomes" id="UP000077856"/>
    </source>
</evidence>
<dbReference type="Pfam" id="PF13427">
    <property type="entry name" value="AadA_C"/>
    <property type="match status" value="1"/>
</dbReference>
<organism evidence="3 4">
    <name type="scientific">Cytobacillus oceanisediminis 2691</name>
    <dbReference type="NCBI Taxonomy" id="1196031"/>
    <lineage>
        <taxon>Bacteria</taxon>
        <taxon>Bacillati</taxon>
        <taxon>Bacillota</taxon>
        <taxon>Bacilli</taxon>
        <taxon>Bacillales</taxon>
        <taxon>Bacillaceae</taxon>
        <taxon>Cytobacillus</taxon>
    </lineage>
</organism>
<name>A0A160MD01_9BACI</name>
<dbReference type="InterPro" id="IPR043519">
    <property type="entry name" value="NT_sf"/>
</dbReference>
<proteinExistence type="predicted"/>
<feature type="domain" description="Adenylyltransferase AadA C-terminal" evidence="2">
    <location>
        <begin position="159"/>
        <end position="247"/>
    </location>
</feature>
<protein>
    <recommendedName>
        <fullName evidence="2">Adenylyltransferase AadA C-terminal domain-containing protein</fullName>
    </recommendedName>
</protein>
<dbReference type="RefSeq" id="WP_009333635.1">
    <property type="nucleotide sequence ID" value="NZ_CP015506.1"/>
</dbReference>